<dbReference type="OrthoDB" id="9793294at2"/>
<dbReference type="EMBL" id="JENJ01000017">
    <property type="protein sequence ID" value="KGM96924.1"/>
    <property type="molecule type" value="Genomic_DNA"/>
</dbReference>
<protein>
    <submittedName>
        <fullName evidence="2">Membrane protein</fullName>
    </submittedName>
</protein>
<feature type="transmembrane region" description="Helical" evidence="1">
    <location>
        <begin position="83"/>
        <end position="101"/>
    </location>
</feature>
<dbReference type="RefSeq" id="WP_039254331.1">
    <property type="nucleotide sequence ID" value="NZ_JENJ01000017.1"/>
</dbReference>
<keyword evidence="1" id="KW-1133">Transmembrane helix</keyword>
<proteinExistence type="predicted"/>
<keyword evidence="1" id="KW-0472">Membrane</keyword>
<organism evidence="2 3">
    <name type="scientific">Clostridium novyi A str. 4552</name>
    <dbReference type="NCBI Taxonomy" id="1444289"/>
    <lineage>
        <taxon>Bacteria</taxon>
        <taxon>Bacillati</taxon>
        <taxon>Bacillota</taxon>
        <taxon>Clostridia</taxon>
        <taxon>Eubacteriales</taxon>
        <taxon>Clostridiaceae</taxon>
        <taxon>Clostridium</taxon>
    </lineage>
</organism>
<dbReference type="Proteomes" id="UP000030012">
    <property type="component" value="Unassembled WGS sequence"/>
</dbReference>
<feature type="transmembrane region" description="Helical" evidence="1">
    <location>
        <begin position="61"/>
        <end position="77"/>
    </location>
</feature>
<comment type="caution">
    <text evidence="2">The sequence shown here is derived from an EMBL/GenBank/DDBJ whole genome shotgun (WGS) entry which is preliminary data.</text>
</comment>
<dbReference type="AlphaFoldDB" id="A0A0A0I678"/>
<reference evidence="2 3" key="1">
    <citation type="submission" date="2014-01" db="EMBL/GenBank/DDBJ databases">
        <title>Plasmidome dynamics in the species complex Clostridium novyi sensu lato converts strains of independent lineages into distinctly different pathogens.</title>
        <authorList>
            <person name="Skarin H."/>
            <person name="Segerman B."/>
        </authorList>
    </citation>
    <scope>NUCLEOTIDE SEQUENCE [LARGE SCALE GENOMIC DNA]</scope>
    <source>
        <strain evidence="2 3">4552</strain>
    </source>
</reference>
<evidence type="ECO:0000313" key="2">
    <source>
        <dbReference type="EMBL" id="KGM96924.1"/>
    </source>
</evidence>
<evidence type="ECO:0000313" key="3">
    <source>
        <dbReference type="Proteomes" id="UP000030012"/>
    </source>
</evidence>
<sequence>MKKDLQESIKSLYDSVPPCSKEDGLEETILKVRQLVVKHQQIRTSFPQFFLAQFSLIRKKVWIIQMLIVLLCSIRLVCFSDGIDTLVMISSTAPLLILAGIQEVTRSYKYKTLEIELSTIYSFKQLILTRITILGLVDIFILTIVLILSGINLNLNLIVLILYIFVPFLVTCFTSLFILNYFKNTDCNYMCTVMGIATVALITVTAAFWPNLYKPSAYLLWGVSFIVAFIGVVVEVYKLVKNCSENPGSIYTN</sequence>
<evidence type="ECO:0000256" key="1">
    <source>
        <dbReference type="SAM" id="Phobius"/>
    </source>
</evidence>
<feature type="transmembrane region" description="Helical" evidence="1">
    <location>
        <begin position="157"/>
        <end position="182"/>
    </location>
</feature>
<feature type="transmembrane region" description="Helical" evidence="1">
    <location>
        <begin position="218"/>
        <end position="237"/>
    </location>
</feature>
<feature type="transmembrane region" description="Helical" evidence="1">
    <location>
        <begin position="131"/>
        <end position="151"/>
    </location>
</feature>
<feature type="transmembrane region" description="Helical" evidence="1">
    <location>
        <begin position="189"/>
        <end position="212"/>
    </location>
</feature>
<gene>
    <name evidence="2" type="ORF">Z968_05390</name>
</gene>
<name>A0A0A0I678_CLONO</name>
<keyword evidence="1" id="KW-0812">Transmembrane</keyword>
<accession>A0A0A0I678</accession>